<dbReference type="GO" id="GO:0009294">
    <property type="term" value="P:DNA-mediated transformation"/>
    <property type="evidence" value="ECO:0007669"/>
    <property type="project" value="InterPro"/>
</dbReference>
<dbReference type="NCBIfam" id="TIGR00732">
    <property type="entry name" value="dprA"/>
    <property type="match status" value="1"/>
</dbReference>
<dbReference type="InterPro" id="IPR003488">
    <property type="entry name" value="DprA"/>
</dbReference>
<dbReference type="AlphaFoldDB" id="A0A1G9VU92"/>
<proteinExistence type="inferred from homology"/>
<feature type="domain" description="Smf/DprA SLOG" evidence="2">
    <location>
        <begin position="114"/>
        <end position="334"/>
    </location>
</feature>
<name>A0A1G9VU92_9PSEU</name>
<comment type="similarity">
    <text evidence="1">Belongs to the DprA/Smf family.</text>
</comment>
<dbReference type="InterPro" id="IPR057666">
    <property type="entry name" value="DrpA_SLOG"/>
</dbReference>
<evidence type="ECO:0000313" key="4">
    <source>
        <dbReference type="Proteomes" id="UP000199682"/>
    </source>
</evidence>
<evidence type="ECO:0000256" key="1">
    <source>
        <dbReference type="ARBA" id="ARBA00006525"/>
    </source>
</evidence>
<dbReference type="Gene3D" id="3.40.50.450">
    <property type="match status" value="1"/>
</dbReference>
<protein>
    <submittedName>
        <fullName evidence="3">DNA processing protein</fullName>
    </submittedName>
</protein>
<organism evidence="3 4">
    <name type="scientific">Lentzea albidocapillata subsp. violacea</name>
    <dbReference type="NCBI Taxonomy" id="128104"/>
    <lineage>
        <taxon>Bacteria</taxon>
        <taxon>Bacillati</taxon>
        <taxon>Actinomycetota</taxon>
        <taxon>Actinomycetes</taxon>
        <taxon>Pseudonocardiales</taxon>
        <taxon>Pseudonocardiaceae</taxon>
        <taxon>Lentzea</taxon>
    </lineage>
</organism>
<dbReference type="PANTHER" id="PTHR43022">
    <property type="entry name" value="PROTEIN SMF"/>
    <property type="match status" value="1"/>
</dbReference>
<sequence length="414" mass="42856">MHSPEAHIRCQPAEPVAPRSLAALVALVVVPVTTAPTAPATDAVRLARAYLSRVAEPYPAALASLVAEVGPIEAADRVRAGEVSPSVANQTSARRAEEHAHADLDLIVRRGGRLVIPEDEEWPRWPLLALENVAARRCGGEPLALWVRGPHFLADVVDKAVAVVGSRAASGYGEHVAGEFAYGLALAGLTVVSGAAYGIDGAAHRGSLGAGGVTIAVLACGADIAYPGGHQGLLARVAREGLIVSEYPPGVTPARHRFLTRNRLIAALGGGTVVVEAGRRSGAKNTAAITLALGRPLMVVPGPVTSVSSVGCHELLRDGQAESVSSVAEIVESVGRFGDDLATRPDEKESDLGAPQGEAMRVYEALGKRSGVSDEAVSVESGVPLDRVRALLPELELAGLAMQVDQGWQKLEVG</sequence>
<evidence type="ECO:0000259" key="2">
    <source>
        <dbReference type="Pfam" id="PF02481"/>
    </source>
</evidence>
<dbReference type="PANTHER" id="PTHR43022:SF1">
    <property type="entry name" value="PROTEIN SMF"/>
    <property type="match status" value="1"/>
</dbReference>
<dbReference type="Proteomes" id="UP000199682">
    <property type="component" value="Unassembled WGS sequence"/>
</dbReference>
<dbReference type="EMBL" id="FNET01000026">
    <property type="protein sequence ID" value="SDM75808.1"/>
    <property type="molecule type" value="Genomic_DNA"/>
</dbReference>
<dbReference type="SUPFAM" id="SSF102405">
    <property type="entry name" value="MCP/YpsA-like"/>
    <property type="match status" value="1"/>
</dbReference>
<gene>
    <name evidence="3" type="ORF">SAMN04488074_12672</name>
</gene>
<dbReference type="Pfam" id="PF02481">
    <property type="entry name" value="DNA_processg_A"/>
    <property type="match status" value="1"/>
</dbReference>
<accession>A0A1G9VU92</accession>
<reference evidence="4" key="1">
    <citation type="submission" date="2016-10" db="EMBL/GenBank/DDBJ databases">
        <authorList>
            <person name="Varghese N."/>
            <person name="Submissions S."/>
        </authorList>
    </citation>
    <scope>NUCLEOTIDE SEQUENCE [LARGE SCALE GENOMIC DNA]</scope>
    <source>
        <strain evidence="4">DSM 44796</strain>
    </source>
</reference>
<evidence type="ECO:0000313" key="3">
    <source>
        <dbReference type="EMBL" id="SDM75808.1"/>
    </source>
</evidence>